<evidence type="ECO:0000313" key="1">
    <source>
        <dbReference type="EMBL" id="PMD23203.1"/>
    </source>
</evidence>
<evidence type="ECO:0000313" key="2">
    <source>
        <dbReference type="Proteomes" id="UP000235672"/>
    </source>
</evidence>
<dbReference type="Proteomes" id="UP000235672">
    <property type="component" value="Unassembled WGS sequence"/>
</dbReference>
<dbReference type="EMBL" id="KZ613475">
    <property type="protein sequence ID" value="PMD23203.1"/>
    <property type="molecule type" value="Genomic_DNA"/>
</dbReference>
<dbReference type="AlphaFoldDB" id="A0A2J6QAC0"/>
<proteinExistence type="predicted"/>
<keyword evidence="2" id="KW-1185">Reference proteome</keyword>
<protein>
    <submittedName>
        <fullName evidence="1">Uncharacterized protein</fullName>
    </submittedName>
</protein>
<sequence>MIMQILVGGGRSSLHIVSSGTVCYPWTKSWSRLSACCPLARPNSSLGVSRNPFWKMPQINPTSLQPDLFCSSPTRVELDGASIRKVGMSRKLPLAQTRCLGHQGRVQALPVHPPSFRTIQWHLNIPCRVKTQLLVFQFCMPLYWVPPKFCFGNQS</sequence>
<reference evidence="1 2" key="1">
    <citation type="submission" date="2016-05" db="EMBL/GenBank/DDBJ databases">
        <title>A degradative enzymes factory behind the ericoid mycorrhizal symbiosis.</title>
        <authorList>
            <consortium name="DOE Joint Genome Institute"/>
            <person name="Martino E."/>
            <person name="Morin E."/>
            <person name="Grelet G."/>
            <person name="Kuo A."/>
            <person name="Kohler A."/>
            <person name="Daghino S."/>
            <person name="Barry K."/>
            <person name="Choi C."/>
            <person name="Cichocki N."/>
            <person name="Clum A."/>
            <person name="Copeland A."/>
            <person name="Hainaut M."/>
            <person name="Haridas S."/>
            <person name="Labutti K."/>
            <person name="Lindquist E."/>
            <person name="Lipzen A."/>
            <person name="Khouja H.-R."/>
            <person name="Murat C."/>
            <person name="Ohm R."/>
            <person name="Olson A."/>
            <person name="Spatafora J."/>
            <person name="Veneault-Fourrey C."/>
            <person name="Henrissat B."/>
            <person name="Grigoriev I."/>
            <person name="Martin F."/>
            <person name="Perotto S."/>
        </authorList>
    </citation>
    <scope>NUCLEOTIDE SEQUENCE [LARGE SCALE GENOMIC DNA]</scope>
    <source>
        <strain evidence="1 2">UAMH 7357</strain>
    </source>
</reference>
<gene>
    <name evidence="1" type="ORF">NA56DRAFT_63762</name>
</gene>
<name>A0A2J6QAC0_9HELO</name>
<accession>A0A2J6QAC0</accession>
<organism evidence="1 2">
    <name type="scientific">Hyaloscypha hepaticicola</name>
    <dbReference type="NCBI Taxonomy" id="2082293"/>
    <lineage>
        <taxon>Eukaryota</taxon>
        <taxon>Fungi</taxon>
        <taxon>Dikarya</taxon>
        <taxon>Ascomycota</taxon>
        <taxon>Pezizomycotina</taxon>
        <taxon>Leotiomycetes</taxon>
        <taxon>Helotiales</taxon>
        <taxon>Hyaloscyphaceae</taxon>
        <taxon>Hyaloscypha</taxon>
    </lineage>
</organism>